<dbReference type="InterPro" id="IPR013785">
    <property type="entry name" value="Aldolase_TIM"/>
</dbReference>
<dbReference type="InterPro" id="IPR008811">
    <property type="entry name" value="Glycosyl_hydrolases_36"/>
</dbReference>
<proteinExistence type="predicted"/>
<keyword evidence="1" id="KW-0119">Carbohydrate metabolism</keyword>
<accession>A0A7J3Z7R7</accession>
<comment type="caution">
    <text evidence="2">The sequence shown here is derived from an EMBL/GenBank/DDBJ whole genome shotgun (WGS) entry which is preliminary data.</text>
</comment>
<dbReference type="PANTHER" id="PTHR31268:SF32">
    <property type="entry name" value="GALACTINOL--SUCROSE GALACTOSYLTRANSFERASE 2-RELATED"/>
    <property type="match status" value="1"/>
</dbReference>
<dbReference type="AlphaFoldDB" id="A0A7J3Z7R7"/>
<evidence type="ECO:0000313" key="2">
    <source>
        <dbReference type="EMBL" id="HHQ50884.1"/>
    </source>
</evidence>
<dbReference type="InterPro" id="IPR017853">
    <property type="entry name" value="GH"/>
</dbReference>
<dbReference type="EMBL" id="DRYQ01000086">
    <property type="protein sequence ID" value="HHQ50884.1"/>
    <property type="molecule type" value="Genomic_DNA"/>
</dbReference>
<dbReference type="Pfam" id="PF05691">
    <property type="entry name" value="Raffinose_syn"/>
    <property type="match status" value="2"/>
</dbReference>
<dbReference type="Gene3D" id="3.20.20.70">
    <property type="entry name" value="Aldolase class I"/>
    <property type="match status" value="1"/>
</dbReference>
<name>A0A7J3Z7R7_9CREN</name>
<dbReference type="SUPFAM" id="SSF51445">
    <property type="entry name" value="(Trans)glycosidases"/>
    <property type="match status" value="1"/>
</dbReference>
<dbReference type="PANTHER" id="PTHR31268">
    <property type="match status" value="1"/>
</dbReference>
<protein>
    <submittedName>
        <fullName evidence="2">Raffinose synthase</fullName>
    </submittedName>
</protein>
<sequence>MRIGVDGVEVLIKDLFLVFADGSTALCSSASEEGVVSFACGPAKMLLTVSNGVVAIEVSSPVPLNGLFIGGFSLSVKGVERVLSLSLHPGFASVYTNAFGYYNALAVDRRPSVEKPSDAPAYPPRVSDISHFDFVRGFPCWTYPFTATPSSIPPYTILALLDLGDVFGAVATWSSGDLTAYIGEELRVKLFAGSQRTSIKRSVVATLAFDKDPYKAVEKAVERASTALPVKLRRCKKEPAYLRYLGWCSWNALLTEDLSHENVVSIVKGLIERGVPIKWVIVDDGWQKEVFKGGQWFSRVLAELGASEKKFPEGLRKTVEELRRLGIELTGLWHTINIHWSGFEKPVAEELGVEGYKNPVADSLVPPPQLDKAVELYTAFHRWVKSQGFDFVKVDNQWAIHALYQGLYTAAEASRNIQLALQLATQVNGLDILNCMSMAPEDYSNYFASNSMRVSIDYIPFWKADAKLHTIFSVYNSLFFSHLAYPDYDMWISYDPYAKIHATARVFSGGPVYITDRHPGKADLGLLKMIVLPSGEVVRVDEPGLPTRDILFRDPYNERVLLKIASRSRHAHAVALMNVNREGVEIEDEVSLEFLPHPVEEQLYAYYMVFSGKWGVASARDRLRVSLKELEAEVIIFAPLQNGKAVIGLKEYILPPHPIELTNAGNRLCIRSRASGTLLYVEDSSLRQAEVQRGGTLLL</sequence>
<reference evidence="2" key="1">
    <citation type="journal article" date="2020" name="mSystems">
        <title>Genome- and Community-Level Interaction Insights into Carbon Utilization and Element Cycling Functions of Hydrothermarchaeota in Hydrothermal Sediment.</title>
        <authorList>
            <person name="Zhou Z."/>
            <person name="Liu Y."/>
            <person name="Xu W."/>
            <person name="Pan J."/>
            <person name="Luo Z.H."/>
            <person name="Li M."/>
        </authorList>
    </citation>
    <scope>NUCLEOTIDE SEQUENCE [LARGE SCALE GENOMIC DNA]</scope>
    <source>
        <strain evidence="2">SpSt-1105</strain>
    </source>
</reference>
<gene>
    <name evidence="2" type="ORF">ENM66_06000</name>
</gene>
<evidence type="ECO:0000256" key="1">
    <source>
        <dbReference type="ARBA" id="ARBA00023277"/>
    </source>
</evidence>
<organism evidence="2">
    <name type="scientific">Ignisphaera aggregans</name>
    <dbReference type="NCBI Taxonomy" id="334771"/>
    <lineage>
        <taxon>Archaea</taxon>
        <taxon>Thermoproteota</taxon>
        <taxon>Thermoprotei</taxon>
        <taxon>Desulfurococcales</taxon>
        <taxon>Desulfurococcaceae</taxon>
        <taxon>Ignisphaera</taxon>
    </lineage>
</organism>